<evidence type="ECO:0000313" key="7">
    <source>
        <dbReference type="EMBL" id="KAI9191687.1"/>
    </source>
</evidence>
<reference evidence="7" key="2">
    <citation type="submission" date="2023-02" db="EMBL/GenBank/DDBJ databases">
        <authorList>
            <person name="Swenson N.G."/>
            <person name="Wegrzyn J.L."/>
            <person name="Mcevoy S.L."/>
        </authorList>
    </citation>
    <scope>NUCLEOTIDE SEQUENCE</scope>
    <source>
        <strain evidence="7">91603</strain>
        <tissue evidence="7">Leaf</tissue>
    </source>
</reference>
<dbReference type="Pfam" id="PF00249">
    <property type="entry name" value="Myb_DNA-binding"/>
    <property type="match status" value="1"/>
</dbReference>
<dbReference type="Gene3D" id="1.10.10.60">
    <property type="entry name" value="Homeodomain-like"/>
    <property type="match status" value="1"/>
</dbReference>
<keyword evidence="3" id="KW-0539">Nucleus</keyword>
<keyword evidence="2" id="KW-0238">DNA-binding</keyword>
<dbReference type="AlphaFoldDB" id="A0AAD5NZH9"/>
<evidence type="ECO:0000256" key="2">
    <source>
        <dbReference type="ARBA" id="ARBA00023125"/>
    </source>
</evidence>
<reference evidence="7" key="1">
    <citation type="journal article" date="2022" name="Plant J.">
        <title>Strategies of tolerance reflected in two North American maple genomes.</title>
        <authorList>
            <person name="McEvoy S.L."/>
            <person name="Sezen U.U."/>
            <person name="Trouern-Trend A."/>
            <person name="McMahon S.M."/>
            <person name="Schaberg P.G."/>
            <person name="Yang J."/>
            <person name="Wegrzyn J.L."/>
            <person name="Swenson N.G."/>
        </authorList>
    </citation>
    <scope>NUCLEOTIDE SEQUENCE</scope>
    <source>
        <strain evidence="7">91603</strain>
    </source>
</reference>
<dbReference type="GO" id="GO:0030154">
    <property type="term" value="P:cell differentiation"/>
    <property type="evidence" value="ECO:0007669"/>
    <property type="project" value="TreeGrafter"/>
</dbReference>
<dbReference type="SUPFAM" id="SSF46689">
    <property type="entry name" value="Homeodomain-like"/>
    <property type="match status" value="1"/>
</dbReference>
<feature type="region of interest" description="Disordered" evidence="4">
    <location>
        <begin position="279"/>
        <end position="303"/>
    </location>
</feature>
<dbReference type="PANTHER" id="PTHR47998">
    <property type="entry name" value="TRANSCRIPTION FACTOR MYB51-LIKE ISOFORM X1"/>
    <property type="match status" value="1"/>
</dbReference>
<evidence type="ECO:0000313" key="8">
    <source>
        <dbReference type="Proteomes" id="UP001064489"/>
    </source>
</evidence>
<dbReference type="InterPro" id="IPR017930">
    <property type="entry name" value="Myb_dom"/>
</dbReference>
<dbReference type="PROSITE" id="PS50090">
    <property type="entry name" value="MYB_LIKE"/>
    <property type="match status" value="1"/>
</dbReference>
<protein>
    <submittedName>
        <fullName evidence="7">Uncharacterized protein</fullName>
    </submittedName>
</protein>
<dbReference type="EMBL" id="JAJSOW010000004">
    <property type="protein sequence ID" value="KAI9191687.1"/>
    <property type="molecule type" value="Genomic_DNA"/>
</dbReference>
<evidence type="ECO:0000256" key="1">
    <source>
        <dbReference type="ARBA" id="ARBA00004123"/>
    </source>
</evidence>
<organism evidence="7 8">
    <name type="scientific">Acer negundo</name>
    <name type="common">Box elder</name>
    <dbReference type="NCBI Taxonomy" id="4023"/>
    <lineage>
        <taxon>Eukaryota</taxon>
        <taxon>Viridiplantae</taxon>
        <taxon>Streptophyta</taxon>
        <taxon>Embryophyta</taxon>
        <taxon>Tracheophyta</taxon>
        <taxon>Spermatophyta</taxon>
        <taxon>Magnoliopsida</taxon>
        <taxon>eudicotyledons</taxon>
        <taxon>Gunneridae</taxon>
        <taxon>Pentapetalae</taxon>
        <taxon>rosids</taxon>
        <taxon>malvids</taxon>
        <taxon>Sapindales</taxon>
        <taxon>Sapindaceae</taxon>
        <taxon>Hippocastanoideae</taxon>
        <taxon>Acereae</taxon>
        <taxon>Acer</taxon>
    </lineage>
</organism>
<dbReference type="GO" id="GO:0005634">
    <property type="term" value="C:nucleus"/>
    <property type="evidence" value="ECO:0007669"/>
    <property type="project" value="UniProtKB-SubCell"/>
</dbReference>
<evidence type="ECO:0000259" key="5">
    <source>
        <dbReference type="PROSITE" id="PS50090"/>
    </source>
</evidence>
<evidence type="ECO:0000256" key="3">
    <source>
        <dbReference type="ARBA" id="ARBA00023242"/>
    </source>
</evidence>
<proteinExistence type="predicted"/>
<dbReference type="GO" id="GO:0000976">
    <property type="term" value="F:transcription cis-regulatory region binding"/>
    <property type="evidence" value="ECO:0007669"/>
    <property type="project" value="TreeGrafter"/>
</dbReference>
<dbReference type="InterPro" id="IPR015495">
    <property type="entry name" value="Myb_TF_plants"/>
</dbReference>
<evidence type="ECO:0000259" key="6">
    <source>
        <dbReference type="PROSITE" id="PS51294"/>
    </source>
</evidence>
<dbReference type="PROSITE" id="PS51294">
    <property type="entry name" value="HTH_MYB"/>
    <property type="match status" value="1"/>
</dbReference>
<sequence length="318" mass="35079">MVKKLRGKPPRPLVSNAKLILEKQMGDCEGLEYDSEDCWSSSNEDSEEGHVLNFAKFKGESSWVGPNQLNGKLVVDPGFVKEEQYGPNGIGPVLSVNDPFGIIESDQEGLDKAQSRGFSEEGQCARELGFCNKGQLEEVSRLFTSEETGPPLVMSLEDDLSRDDIVGGGLMVWWARRWTLIAGRLPGRTDNEIKNYWKTNLSKKLKGDDKNTSTQLHKSKKKINGCSRISSMLSNSQESKPAEPHQVFLTKAVRCTKVIIPGLLDYSQTVDHNVGAENIVSQSSSAPVPQEGNNNNSTTSDDDMLMDLTLANSYYGML</sequence>
<feature type="domain" description="Myb-like" evidence="5">
    <location>
        <begin position="169"/>
        <end position="201"/>
    </location>
</feature>
<comment type="subcellular location">
    <subcellularLocation>
        <location evidence="1">Nucleus</location>
    </subcellularLocation>
</comment>
<dbReference type="InterPro" id="IPR009057">
    <property type="entry name" value="Homeodomain-like_sf"/>
</dbReference>
<comment type="caution">
    <text evidence="7">The sequence shown here is derived from an EMBL/GenBank/DDBJ whole genome shotgun (WGS) entry which is preliminary data.</text>
</comment>
<dbReference type="InterPro" id="IPR001005">
    <property type="entry name" value="SANT/Myb"/>
</dbReference>
<keyword evidence="8" id="KW-1185">Reference proteome</keyword>
<dbReference type="PANTHER" id="PTHR47998:SF91">
    <property type="entry name" value="MYB-RELATED PROTEIN 308-LIKE"/>
    <property type="match status" value="1"/>
</dbReference>
<dbReference type="Proteomes" id="UP001064489">
    <property type="component" value="Chromosome 6"/>
</dbReference>
<name>A0AAD5NZH9_ACENE</name>
<dbReference type="GO" id="GO:0006355">
    <property type="term" value="P:regulation of DNA-templated transcription"/>
    <property type="evidence" value="ECO:0007669"/>
    <property type="project" value="TreeGrafter"/>
</dbReference>
<accession>A0AAD5NZH9</accession>
<evidence type="ECO:0000256" key="4">
    <source>
        <dbReference type="SAM" id="MobiDB-lite"/>
    </source>
</evidence>
<feature type="domain" description="HTH myb-type" evidence="6">
    <location>
        <begin position="175"/>
        <end position="205"/>
    </location>
</feature>
<gene>
    <name evidence="7" type="ORF">LWI28_011931</name>
</gene>
<dbReference type="CDD" id="cd00167">
    <property type="entry name" value="SANT"/>
    <property type="match status" value="1"/>
</dbReference>